<accession>A0A0D0KYS7</accession>
<dbReference type="EMBL" id="JXQQ01000084">
    <property type="protein sequence ID" value="KIQ21903.1"/>
    <property type="molecule type" value="Genomic_DNA"/>
</dbReference>
<dbReference type="AlphaFoldDB" id="A0A0D0KYS7"/>
<evidence type="ECO:0000313" key="1">
    <source>
        <dbReference type="EMBL" id="KIQ21903.1"/>
    </source>
</evidence>
<comment type="caution">
    <text evidence="1">The sequence shown here is derived from an EMBL/GenBank/DDBJ whole genome shotgun (WGS) entry which is preliminary data.</text>
</comment>
<reference evidence="1 2" key="1">
    <citation type="submission" date="2014-12" db="EMBL/GenBank/DDBJ databases">
        <title>16Stimator: statistical estimation of ribosomal gene copy numbers from draft genome assemblies.</title>
        <authorList>
            <person name="Perisin M.A."/>
            <person name="Vetter M."/>
            <person name="Gilbert J.A."/>
            <person name="Bergelson J."/>
        </authorList>
    </citation>
    <scope>NUCLEOTIDE SEQUENCE [LARGE SCALE GENOMIC DNA]</scope>
    <source>
        <strain evidence="1 2">MEDvA23</strain>
    </source>
</reference>
<name>A0A0D0KYS7_VARPD</name>
<evidence type="ECO:0000313" key="2">
    <source>
        <dbReference type="Proteomes" id="UP000032067"/>
    </source>
</evidence>
<proteinExistence type="predicted"/>
<sequence>MSRLKTRVIHIADAEQFASVIGAHAGGKYILLDPSDAVQYEVIKEVNSAHSRCLFDGEEKEAAGLSAPYLLDWEAIRPGNRAGIAAYVAAGHGVVIISALAPDALKRRLKVRLHPRGNYGQLNKFYTAINASFFFESEERFSELLQHASKIYCRNFRERHDYLVYEAQ</sequence>
<organism evidence="1 2">
    <name type="scientific">Variovorax paradoxus</name>
    <dbReference type="NCBI Taxonomy" id="34073"/>
    <lineage>
        <taxon>Bacteria</taxon>
        <taxon>Pseudomonadati</taxon>
        <taxon>Pseudomonadota</taxon>
        <taxon>Betaproteobacteria</taxon>
        <taxon>Burkholderiales</taxon>
        <taxon>Comamonadaceae</taxon>
        <taxon>Variovorax</taxon>
    </lineage>
</organism>
<gene>
    <name evidence="1" type="ORF">RT97_26870</name>
</gene>
<protein>
    <submittedName>
        <fullName evidence="1">Uncharacterized protein</fullName>
    </submittedName>
</protein>
<dbReference type="Proteomes" id="UP000032067">
    <property type="component" value="Unassembled WGS sequence"/>
</dbReference>